<dbReference type="InterPro" id="IPR013731">
    <property type="entry name" value="OapA_N"/>
</dbReference>
<feature type="region of interest" description="Disordered" evidence="1">
    <location>
        <begin position="1"/>
        <end position="33"/>
    </location>
</feature>
<evidence type="ECO:0000256" key="2">
    <source>
        <dbReference type="SAM" id="Phobius"/>
    </source>
</evidence>
<protein>
    <submittedName>
        <fullName evidence="5">Opacity associated protein OapA</fullName>
    </submittedName>
</protein>
<organism evidence="5 6">
    <name type="scientific">Haemophilus pittmaniae</name>
    <dbReference type="NCBI Taxonomy" id="249188"/>
    <lineage>
        <taxon>Bacteria</taxon>
        <taxon>Pseudomonadati</taxon>
        <taxon>Pseudomonadota</taxon>
        <taxon>Gammaproteobacteria</taxon>
        <taxon>Pasteurellales</taxon>
        <taxon>Pasteurellaceae</taxon>
        <taxon>Haemophilus</taxon>
    </lineage>
</organism>
<keyword evidence="6" id="KW-1185">Reference proteome</keyword>
<keyword evidence="2" id="KW-0812">Transmembrane</keyword>
<keyword evidence="2" id="KW-1133">Transmembrane helix</keyword>
<dbReference type="Pfam" id="PF08525">
    <property type="entry name" value="OapA_N"/>
    <property type="match status" value="1"/>
</dbReference>
<feature type="region of interest" description="Disordered" evidence="1">
    <location>
        <begin position="215"/>
        <end position="320"/>
    </location>
</feature>
<name>A0A377IWG4_9PAST</name>
<reference evidence="5 6" key="1">
    <citation type="submission" date="2018-06" db="EMBL/GenBank/DDBJ databases">
        <authorList>
            <consortium name="Pathogen Informatics"/>
            <person name="Doyle S."/>
        </authorList>
    </citation>
    <scope>NUCLEOTIDE SEQUENCE [LARGE SCALE GENOMIC DNA]</scope>
    <source>
        <strain evidence="5 6">NCTC13335</strain>
    </source>
</reference>
<evidence type="ECO:0000313" key="5">
    <source>
        <dbReference type="EMBL" id="STO92532.1"/>
    </source>
</evidence>
<sequence>MDSHNGNQQNDQSQNELDLGLHNTDSKNAQGAGSLLDKAKGLFAKKEQAQTQFHVRKEPTFGTQSEQPQTLQTSPFEEQPLEQKEEFIDAEEHQQVAQQSAPFVAAASNANKVDNLKQPEKWKVLQILPEKHRRLFIAILGLVILLIVFFSLKPSSDTVESFEQQNTNEIPVQFQSLDQSQPVETSILDNATTAPASAEQTKSDVPPAMEYVGNSEAKNETVNPQTVETQSPTMQQPSQPTQAPVAQTTVKESPKHTPAVEKQTAPIERKVESHREHAVTSQEKKNAKPTTEKTAATAPVMKKESSAKIQESKPTVTQAATNGTSKTLTVPQGVSLMQVFRDNKLNIADVNAMTKASGAGNALSNFKPGDKVQVSLDGQGRVSELRLSNGTRFIRQANGTYQYKK</sequence>
<feature type="compositionally biased region" description="Low complexity" evidence="1">
    <location>
        <begin position="229"/>
        <end position="242"/>
    </location>
</feature>
<dbReference type="NCBIfam" id="NF033909">
    <property type="entry name" value="opacity_OapA"/>
    <property type="match status" value="1"/>
</dbReference>
<evidence type="ECO:0000256" key="1">
    <source>
        <dbReference type="SAM" id="MobiDB-lite"/>
    </source>
</evidence>
<evidence type="ECO:0000259" key="3">
    <source>
        <dbReference type="Pfam" id="PF04225"/>
    </source>
</evidence>
<feature type="domain" description="Opacity-associated protein A LysM-like" evidence="3">
    <location>
        <begin position="325"/>
        <end position="405"/>
    </location>
</feature>
<evidence type="ECO:0000313" key="6">
    <source>
        <dbReference type="Proteomes" id="UP000255264"/>
    </source>
</evidence>
<dbReference type="EMBL" id="UGHS01000001">
    <property type="protein sequence ID" value="STO92532.1"/>
    <property type="molecule type" value="Genomic_DNA"/>
</dbReference>
<feature type="compositionally biased region" description="Basic and acidic residues" evidence="1">
    <location>
        <begin position="267"/>
        <end position="286"/>
    </location>
</feature>
<proteinExistence type="predicted"/>
<dbReference type="RefSeq" id="WP_095176645.1">
    <property type="nucleotide sequence ID" value="NZ_LT906463.1"/>
</dbReference>
<evidence type="ECO:0000259" key="4">
    <source>
        <dbReference type="Pfam" id="PF08525"/>
    </source>
</evidence>
<feature type="compositionally biased region" description="Low complexity" evidence="1">
    <location>
        <begin position="288"/>
        <end position="299"/>
    </location>
</feature>
<dbReference type="AlphaFoldDB" id="A0A377IWG4"/>
<feature type="compositionally biased region" description="Polar residues" evidence="1">
    <location>
        <begin position="307"/>
        <end position="320"/>
    </location>
</feature>
<feature type="region of interest" description="Disordered" evidence="1">
    <location>
        <begin position="53"/>
        <end position="73"/>
    </location>
</feature>
<dbReference type="Proteomes" id="UP000255264">
    <property type="component" value="Unassembled WGS sequence"/>
</dbReference>
<feature type="compositionally biased region" description="Polar residues" evidence="1">
    <location>
        <begin position="61"/>
        <end position="73"/>
    </location>
</feature>
<feature type="transmembrane region" description="Helical" evidence="2">
    <location>
        <begin position="135"/>
        <end position="152"/>
    </location>
</feature>
<feature type="domain" description="Opacity-associated protein A-like N-terminal" evidence="4">
    <location>
        <begin position="125"/>
        <end position="155"/>
    </location>
</feature>
<keyword evidence="2" id="KW-0472">Membrane</keyword>
<feature type="compositionally biased region" description="Polar residues" evidence="1">
    <location>
        <begin position="1"/>
        <end position="16"/>
    </location>
</feature>
<accession>A0A377IWG4</accession>
<dbReference type="Pfam" id="PF04225">
    <property type="entry name" value="LysM_OapA"/>
    <property type="match status" value="1"/>
</dbReference>
<dbReference type="Gene3D" id="3.10.450.350">
    <property type="match status" value="1"/>
</dbReference>
<dbReference type="InterPro" id="IPR007340">
    <property type="entry name" value="LysM_Opacity-associatedA"/>
</dbReference>
<dbReference type="GO" id="GO:0042834">
    <property type="term" value="F:peptidoglycan binding"/>
    <property type="evidence" value="ECO:0007669"/>
    <property type="project" value="InterPro"/>
</dbReference>
<gene>
    <name evidence="5" type="ORF">NCTC13335_00367</name>
</gene>
<dbReference type="OrthoDB" id="6398769at2"/>